<name>A0A1D6MUQ0_MAIZE</name>
<dbReference type="InParanoid" id="A0A1D6MUQ0"/>
<evidence type="ECO:0000313" key="1">
    <source>
        <dbReference type="EMBL" id="ONM32567.1"/>
    </source>
</evidence>
<protein>
    <submittedName>
        <fullName evidence="1">ATP10 protein expressed</fullName>
    </submittedName>
</protein>
<organism evidence="1">
    <name type="scientific">Zea mays</name>
    <name type="common">Maize</name>
    <dbReference type="NCBI Taxonomy" id="4577"/>
    <lineage>
        <taxon>Eukaryota</taxon>
        <taxon>Viridiplantae</taxon>
        <taxon>Streptophyta</taxon>
        <taxon>Embryophyta</taxon>
        <taxon>Tracheophyta</taxon>
        <taxon>Spermatophyta</taxon>
        <taxon>Magnoliopsida</taxon>
        <taxon>Liliopsida</taxon>
        <taxon>Poales</taxon>
        <taxon>Poaceae</taxon>
        <taxon>PACMAD clade</taxon>
        <taxon>Panicoideae</taxon>
        <taxon>Andropogonodae</taxon>
        <taxon>Andropogoneae</taxon>
        <taxon>Tripsacinae</taxon>
        <taxon>Zea</taxon>
    </lineage>
</organism>
<accession>A0A1D6MUQ0</accession>
<dbReference type="EMBL" id="CM007649">
    <property type="protein sequence ID" value="ONM32567.1"/>
    <property type="molecule type" value="Genomic_DNA"/>
</dbReference>
<proteinExistence type="predicted"/>
<reference evidence="1" key="1">
    <citation type="submission" date="2015-12" db="EMBL/GenBank/DDBJ databases">
        <title>Update maize B73 reference genome by single molecule sequencing technologies.</title>
        <authorList>
            <consortium name="Maize Genome Sequencing Project"/>
            <person name="Ware D."/>
        </authorList>
    </citation>
    <scope>NUCLEOTIDE SEQUENCE [LARGE SCALE GENOMIC DNA]</scope>
    <source>
        <tissue evidence="1">Seedling</tissue>
    </source>
</reference>
<dbReference type="AlphaFoldDB" id="A0A1D6MUQ0"/>
<sequence>MTARRQLLVPMTSQLSSTGVLDAFGAAKNMHVIVGSSSTDNFLRVSFIDSWVLSLIPMRRAFLKAMRKSNNH</sequence>
<gene>
    <name evidence="1" type="ORF">ZEAMMB73_Zm00001d041169</name>
</gene>